<dbReference type="RefSeq" id="YP_717624.1">
    <property type="nucleotide sequence ID" value="NC_008293.1"/>
</dbReference>
<feature type="domain" description="Baculoviridae late expression factor 5 N-terminal" evidence="1">
    <location>
        <begin position="11"/>
        <end position="167"/>
    </location>
</feature>
<name>Q0N416_9ABAC</name>
<sequence length="248" mass="29873">MTRDDSFLHCYNLFKIFKQFRDAKQAKELINYLVTNYPGNVKNKTFNFFNTRHLFHSLYAYIPSIGNVEKERKQIRLSEECIEKLFNSTINDFKLYEELFEMIKENKMNQQCPCQLLIQRRNEIKQYVNNINSKSFDTKPPKLKKEKIDNIMYKYSLNWKNLLLKQKIKEMTLKNLKKKRKLNKRTIMTNECIYLRTQTKDKLNNINGMNINTCDHKYITVEKQLRAGDEVVSFIKLCELCHHQCRAQ</sequence>
<dbReference type="KEGG" id="vg:5141856"/>
<dbReference type="OrthoDB" id="12882at10239"/>
<dbReference type="InterPro" id="IPR021758">
    <property type="entry name" value="Baculo_LEF5_C"/>
</dbReference>
<keyword evidence="4" id="KW-1185">Reference proteome</keyword>
<evidence type="ECO:0000259" key="2">
    <source>
        <dbReference type="Pfam" id="PF11792"/>
    </source>
</evidence>
<dbReference type="InterPro" id="IPR006923">
    <property type="entry name" value="Baculo_LEF5_N"/>
</dbReference>
<proteinExistence type="predicted"/>
<dbReference type="Pfam" id="PF11792">
    <property type="entry name" value="Baculo_LEF5_C"/>
    <property type="match status" value="1"/>
</dbReference>
<evidence type="ECO:0000313" key="4">
    <source>
        <dbReference type="Proteomes" id="UP000214353"/>
    </source>
</evidence>
<dbReference type="GeneID" id="5141856"/>
<dbReference type="EMBL" id="DQ504428">
    <property type="protein sequence ID" value="ABF47427.1"/>
    <property type="molecule type" value="Genomic_DNA"/>
</dbReference>
<evidence type="ECO:0000259" key="1">
    <source>
        <dbReference type="Pfam" id="PF04838"/>
    </source>
</evidence>
<dbReference type="Proteomes" id="UP000214353">
    <property type="component" value="Segment"/>
</dbReference>
<feature type="domain" description="Baculoviridae late expression factor 5 C-terminal" evidence="2">
    <location>
        <begin position="202"/>
        <end position="241"/>
    </location>
</feature>
<reference evidence="3 4" key="1">
    <citation type="journal article" date="2009" name="BMC Genomics">
        <title>Genomic sequence, organization and characteristics of a new nucleopolyhedrovirus isolated from Clanis bilineata larva.</title>
        <authorList>
            <person name="Zhu S.Y."/>
            <person name="Yi J.P."/>
            <person name="Shen W.D."/>
            <person name="Wang L.Q."/>
            <person name="He H.G."/>
            <person name="Wang Y."/>
            <person name="Li B."/>
            <person name="Wang W.B."/>
        </authorList>
    </citation>
    <scope>NUCLEOTIDE SEQUENCE [LARGE SCALE GENOMIC DNA]</scope>
    <source>
        <strain evidence="3">DZ1</strain>
    </source>
</reference>
<protein>
    <submittedName>
        <fullName evidence="3">LEF-5</fullName>
    </submittedName>
</protein>
<evidence type="ECO:0000313" key="3">
    <source>
        <dbReference type="EMBL" id="ABF47427.1"/>
    </source>
</evidence>
<accession>Q0N416</accession>
<organism evidence="3 4">
    <name type="scientific">Clanis bilineata nucleopolyhedrovirus</name>
    <dbReference type="NCBI Taxonomy" id="1307957"/>
    <lineage>
        <taxon>Viruses</taxon>
        <taxon>Viruses incertae sedis</taxon>
        <taxon>Naldaviricetes</taxon>
        <taxon>Lefavirales</taxon>
        <taxon>Baculoviridae</taxon>
        <taxon>Alphabaculovirus</taxon>
        <taxon>Alphabaculovirus clabilineatae</taxon>
    </lineage>
</organism>
<dbReference type="Pfam" id="PF04838">
    <property type="entry name" value="Baculo_LEF5"/>
    <property type="match status" value="1"/>
</dbReference>
<dbReference type="GO" id="GO:0006355">
    <property type="term" value="P:regulation of DNA-templated transcription"/>
    <property type="evidence" value="ECO:0007669"/>
    <property type="project" value="InterPro"/>
</dbReference>